<evidence type="ECO:0000313" key="1">
    <source>
        <dbReference type="EMBL" id="KAH3878062.1"/>
    </source>
</evidence>
<reference evidence="1" key="2">
    <citation type="submission" date="2020-11" db="EMBL/GenBank/DDBJ databases">
        <authorList>
            <person name="McCartney M.A."/>
            <person name="Auch B."/>
            <person name="Kono T."/>
            <person name="Mallez S."/>
            <person name="Becker A."/>
            <person name="Gohl D.M."/>
            <person name="Silverstein K.A.T."/>
            <person name="Koren S."/>
            <person name="Bechman K.B."/>
            <person name="Herman A."/>
            <person name="Abrahante J.E."/>
            <person name="Garbe J."/>
        </authorList>
    </citation>
    <scope>NUCLEOTIDE SEQUENCE</scope>
    <source>
        <strain evidence="1">Duluth1</strain>
        <tissue evidence="1">Whole animal</tissue>
    </source>
</reference>
<organism evidence="1 2">
    <name type="scientific">Dreissena polymorpha</name>
    <name type="common">Zebra mussel</name>
    <name type="synonym">Mytilus polymorpha</name>
    <dbReference type="NCBI Taxonomy" id="45954"/>
    <lineage>
        <taxon>Eukaryota</taxon>
        <taxon>Metazoa</taxon>
        <taxon>Spiralia</taxon>
        <taxon>Lophotrochozoa</taxon>
        <taxon>Mollusca</taxon>
        <taxon>Bivalvia</taxon>
        <taxon>Autobranchia</taxon>
        <taxon>Heteroconchia</taxon>
        <taxon>Euheterodonta</taxon>
        <taxon>Imparidentia</taxon>
        <taxon>Neoheterodontei</taxon>
        <taxon>Myida</taxon>
        <taxon>Dreissenoidea</taxon>
        <taxon>Dreissenidae</taxon>
        <taxon>Dreissena</taxon>
    </lineage>
</organism>
<dbReference type="Gene3D" id="6.20.200.20">
    <property type="match status" value="1"/>
</dbReference>
<comment type="caution">
    <text evidence="1">The sequence shown here is derived from an EMBL/GenBank/DDBJ whole genome shotgun (WGS) entry which is preliminary data.</text>
</comment>
<accession>A0A9D4MI72</accession>
<reference evidence="1" key="1">
    <citation type="journal article" date="2019" name="bioRxiv">
        <title>The Genome of the Zebra Mussel, Dreissena polymorpha: A Resource for Invasive Species Research.</title>
        <authorList>
            <person name="McCartney M.A."/>
            <person name="Auch B."/>
            <person name="Kono T."/>
            <person name="Mallez S."/>
            <person name="Zhang Y."/>
            <person name="Obille A."/>
            <person name="Becker A."/>
            <person name="Abrahante J.E."/>
            <person name="Garbe J."/>
            <person name="Badalamenti J.P."/>
            <person name="Herman A."/>
            <person name="Mangelson H."/>
            <person name="Liachko I."/>
            <person name="Sullivan S."/>
            <person name="Sone E.D."/>
            <person name="Koren S."/>
            <person name="Silverstein K.A.T."/>
            <person name="Beckman K.B."/>
            <person name="Gohl D.M."/>
        </authorList>
    </citation>
    <scope>NUCLEOTIDE SEQUENCE</scope>
    <source>
        <strain evidence="1">Duluth1</strain>
        <tissue evidence="1">Whole animal</tissue>
    </source>
</reference>
<dbReference type="EMBL" id="JAIWYP010000001">
    <property type="protein sequence ID" value="KAH3878062.1"/>
    <property type="molecule type" value="Genomic_DNA"/>
</dbReference>
<dbReference type="AlphaFoldDB" id="A0A9D4MI72"/>
<dbReference type="Proteomes" id="UP000828390">
    <property type="component" value="Unassembled WGS sequence"/>
</dbReference>
<proteinExistence type="predicted"/>
<dbReference type="SUPFAM" id="SSF57603">
    <property type="entry name" value="FnI-like domain"/>
    <property type="match status" value="1"/>
</dbReference>
<protein>
    <submittedName>
        <fullName evidence="1">Uncharacterized protein</fullName>
    </submittedName>
</protein>
<name>A0A9D4MI72_DREPO</name>
<sequence length="50" mass="5083">MPSMTGSPCDKCQCLNGSVMCERMSCPACIGPILHGQCCPNCSAGTGMGN</sequence>
<keyword evidence="2" id="KW-1185">Reference proteome</keyword>
<evidence type="ECO:0000313" key="2">
    <source>
        <dbReference type="Proteomes" id="UP000828390"/>
    </source>
</evidence>
<gene>
    <name evidence="1" type="ORF">DPMN_001943</name>
</gene>